<gene>
    <name evidence="2" type="ORF">N7G274_000287</name>
</gene>
<feature type="compositionally biased region" description="Gly residues" evidence="1">
    <location>
        <begin position="257"/>
        <end position="273"/>
    </location>
</feature>
<feature type="region of interest" description="Disordered" evidence="1">
    <location>
        <begin position="235"/>
        <end position="273"/>
    </location>
</feature>
<proteinExistence type="predicted"/>
<accession>A0ABR4AUG5</accession>
<feature type="compositionally biased region" description="Low complexity" evidence="1">
    <location>
        <begin position="141"/>
        <end position="166"/>
    </location>
</feature>
<evidence type="ECO:0000256" key="1">
    <source>
        <dbReference type="SAM" id="MobiDB-lite"/>
    </source>
</evidence>
<reference evidence="2 3" key="1">
    <citation type="submission" date="2024-09" db="EMBL/GenBank/DDBJ databases">
        <title>Rethinking Asexuality: The Enigmatic Case of Functional Sexual Genes in Lepraria (Stereocaulaceae).</title>
        <authorList>
            <person name="Doellman M."/>
            <person name="Sun Y."/>
            <person name="Barcenas-Pena A."/>
            <person name="Lumbsch H.T."/>
            <person name="Grewe F."/>
        </authorList>
    </citation>
    <scope>NUCLEOTIDE SEQUENCE [LARGE SCALE GENOMIC DNA]</scope>
    <source>
        <strain evidence="2 3">Mercado 3170</strain>
    </source>
</reference>
<dbReference type="Proteomes" id="UP001590950">
    <property type="component" value="Unassembled WGS sequence"/>
</dbReference>
<protein>
    <recommendedName>
        <fullName evidence="4">Glycine zipper 2TM domain-containing protein</fullName>
    </recommendedName>
</protein>
<evidence type="ECO:0008006" key="4">
    <source>
        <dbReference type="Google" id="ProtNLM"/>
    </source>
</evidence>
<feature type="region of interest" description="Disordered" evidence="1">
    <location>
        <begin position="47"/>
        <end position="193"/>
    </location>
</feature>
<comment type="caution">
    <text evidence="2">The sequence shown here is derived from an EMBL/GenBank/DDBJ whole genome shotgun (WGS) entry which is preliminary data.</text>
</comment>
<dbReference type="PANTHER" id="PTHR37014">
    <property type="entry name" value="EXPRESSION LETHALITY PROTEIN HEL10, PUTATIVE (AFU_ORTHOLOGUE AFUA_1G06580)-RELATED"/>
    <property type="match status" value="1"/>
</dbReference>
<dbReference type="EMBL" id="JBEFKJ010000001">
    <property type="protein sequence ID" value="KAL2048376.1"/>
    <property type="molecule type" value="Genomic_DNA"/>
</dbReference>
<evidence type="ECO:0000313" key="3">
    <source>
        <dbReference type="Proteomes" id="UP001590950"/>
    </source>
</evidence>
<keyword evidence="3" id="KW-1185">Reference proteome</keyword>
<feature type="compositionally biased region" description="Low complexity" evidence="1">
    <location>
        <begin position="47"/>
        <end position="66"/>
    </location>
</feature>
<dbReference type="PANTHER" id="PTHR37014:SF10">
    <property type="entry name" value="RICH PROTEIN MS8, PUTATIVE (AFU_ORTHOLOGUE AFUA_7G05650)-RELATED"/>
    <property type="match status" value="1"/>
</dbReference>
<evidence type="ECO:0000313" key="2">
    <source>
        <dbReference type="EMBL" id="KAL2048376.1"/>
    </source>
</evidence>
<organism evidence="2 3">
    <name type="scientific">Stereocaulon virgatum</name>
    <dbReference type="NCBI Taxonomy" id="373712"/>
    <lineage>
        <taxon>Eukaryota</taxon>
        <taxon>Fungi</taxon>
        <taxon>Dikarya</taxon>
        <taxon>Ascomycota</taxon>
        <taxon>Pezizomycotina</taxon>
        <taxon>Lecanoromycetes</taxon>
        <taxon>OSLEUM clade</taxon>
        <taxon>Lecanoromycetidae</taxon>
        <taxon>Lecanorales</taxon>
        <taxon>Lecanorineae</taxon>
        <taxon>Stereocaulaceae</taxon>
        <taxon>Stereocaulon</taxon>
    </lineage>
</organism>
<sequence>MQLILSIIFLYSNHPSSTITSIKFLLNQLHQQTIAFTANMSDPYNQYGQNYGQYPPQQPQYGHQQGYPPPAPQYGESQGYGPPHRTNSFGPPQAGGFQHGQQGGQYGAYDSSNPQGHSGYYGNPPPQDPRSGGYGGPSPQPGQQYGQQPPYGQDPNQYPPQHQQQQGFHDPNMPPADPNAPYDPNAAPEGERGIMGAIGGGLAGRYAGKQMGGHSILGMIGGAIAGSKLEDAAKNKWGSSGSGSGGGGHHHGSHHGSQGGSSWGGSNFGGGRY</sequence>
<feature type="compositionally biased region" description="Low complexity" evidence="1">
    <location>
        <begin position="179"/>
        <end position="188"/>
    </location>
</feature>
<name>A0ABR4AUG5_9LECA</name>
<feature type="compositionally biased region" description="Gly residues" evidence="1">
    <location>
        <begin position="97"/>
        <end position="106"/>
    </location>
</feature>